<reference evidence="1 2" key="1">
    <citation type="journal article" date="2019" name="Nat. Ecol. Evol.">
        <title>Megaphylogeny resolves global patterns of mushroom evolution.</title>
        <authorList>
            <person name="Varga T."/>
            <person name="Krizsan K."/>
            <person name="Foldi C."/>
            <person name="Dima B."/>
            <person name="Sanchez-Garcia M."/>
            <person name="Sanchez-Ramirez S."/>
            <person name="Szollosi G.J."/>
            <person name="Szarkandi J.G."/>
            <person name="Papp V."/>
            <person name="Albert L."/>
            <person name="Andreopoulos W."/>
            <person name="Angelini C."/>
            <person name="Antonin V."/>
            <person name="Barry K.W."/>
            <person name="Bougher N.L."/>
            <person name="Buchanan P."/>
            <person name="Buyck B."/>
            <person name="Bense V."/>
            <person name="Catcheside P."/>
            <person name="Chovatia M."/>
            <person name="Cooper J."/>
            <person name="Damon W."/>
            <person name="Desjardin D."/>
            <person name="Finy P."/>
            <person name="Geml J."/>
            <person name="Haridas S."/>
            <person name="Hughes K."/>
            <person name="Justo A."/>
            <person name="Karasinski D."/>
            <person name="Kautmanova I."/>
            <person name="Kiss B."/>
            <person name="Kocsube S."/>
            <person name="Kotiranta H."/>
            <person name="LaButti K.M."/>
            <person name="Lechner B.E."/>
            <person name="Liimatainen K."/>
            <person name="Lipzen A."/>
            <person name="Lukacs Z."/>
            <person name="Mihaltcheva S."/>
            <person name="Morgado L.N."/>
            <person name="Niskanen T."/>
            <person name="Noordeloos M.E."/>
            <person name="Ohm R.A."/>
            <person name="Ortiz-Santana B."/>
            <person name="Ovrebo C."/>
            <person name="Racz N."/>
            <person name="Riley R."/>
            <person name="Savchenko A."/>
            <person name="Shiryaev A."/>
            <person name="Soop K."/>
            <person name="Spirin V."/>
            <person name="Szebenyi C."/>
            <person name="Tomsovsky M."/>
            <person name="Tulloss R.E."/>
            <person name="Uehling J."/>
            <person name="Grigoriev I.V."/>
            <person name="Vagvolgyi C."/>
            <person name="Papp T."/>
            <person name="Martin F.M."/>
            <person name="Miettinen O."/>
            <person name="Hibbett D.S."/>
            <person name="Nagy L.G."/>
        </authorList>
    </citation>
    <scope>NUCLEOTIDE SEQUENCE [LARGE SCALE GENOMIC DNA]</scope>
    <source>
        <strain evidence="1 2">NL-1719</strain>
    </source>
</reference>
<evidence type="ECO:0000313" key="2">
    <source>
        <dbReference type="Proteomes" id="UP000308600"/>
    </source>
</evidence>
<sequence>MESTLPRGAPELPELPALGSEVQEIEPPKAEQSSQAQQQDLHSLDYRPSPQYHFMTYDSGSPSTSQSDVVSSGPASVSSTEGSEMVASQSEFSSMALDVSAPSSTRSTPEFDSSRPYRCLMPDCDRWFKRDYTRKVHMLTHRRTKERKPFGCSVTGCPERFSRKHDRLRHEVGRHGLGSEWRCDPCNRFFSSKATLERHILDKHGEGALRR</sequence>
<proteinExistence type="predicted"/>
<gene>
    <name evidence="1" type="ORF">BDN72DRAFT_843271</name>
</gene>
<evidence type="ECO:0000313" key="1">
    <source>
        <dbReference type="EMBL" id="TFK67327.1"/>
    </source>
</evidence>
<name>A0ACD3AQX6_9AGAR</name>
<dbReference type="EMBL" id="ML208379">
    <property type="protein sequence ID" value="TFK67327.1"/>
    <property type="molecule type" value="Genomic_DNA"/>
</dbReference>
<accession>A0ACD3AQX6</accession>
<dbReference type="Proteomes" id="UP000308600">
    <property type="component" value="Unassembled WGS sequence"/>
</dbReference>
<keyword evidence="2" id="KW-1185">Reference proteome</keyword>
<organism evidence="1 2">
    <name type="scientific">Pluteus cervinus</name>
    <dbReference type="NCBI Taxonomy" id="181527"/>
    <lineage>
        <taxon>Eukaryota</taxon>
        <taxon>Fungi</taxon>
        <taxon>Dikarya</taxon>
        <taxon>Basidiomycota</taxon>
        <taxon>Agaricomycotina</taxon>
        <taxon>Agaricomycetes</taxon>
        <taxon>Agaricomycetidae</taxon>
        <taxon>Agaricales</taxon>
        <taxon>Pluteineae</taxon>
        <taxon>Pluteaceae</taxon>
        <taxon>Pluteus</taxon>
    </lineage>
</organism>
<protein>
    <submittedName>
        <fullName evidence="1">Uncharacterized protein</fullName>
    </submittedName>
</protein>